<dbReference type="EMBL" id="JABBGM010000018">
    <property type="protein sequence ID" value="NML96142.1"/>
    <property type="molecule type" value="Genomic_DNA"/>
</dbReference>
<dbReference type="InterPro" id="IPR011335">
    <property type="entry name" value="Restrct_endonuc-II-like"/>
</dbReference>
<dbReference type="Pfam" id="PF03852">
    <property type="entry name" value="Vsr"/>
    <property type="match status" value="1"/>
</dbReference>
<accession>A0A7Y0GD01</accession>
<keyword evidence="2 7" id="KW-0255">Endonuclease</keyword>
<name>A0A7Y0GD01_9SPHN</name>
<reference evidence="7 8" key="1">
    <citation type="submission" date="2020-04" db="EMBL/GenBank/DDBJ databases">
        <title>Novosphingobium sp. TW-4 isolated from soil.</title>
        <authorList>
            <person name="Dahal R.H."/>
            <person name="Chaudhary D.K."/>
        </authorList>
    </citation>
    <scope>NUCLEOTIDE SEQUENCE [LARGE SCALE GENOMIC DNA]</scope>
    <source>
        <strain evidence="7 8">TW-4</strain>
    </source>
</reference>
<dbReference type="GO" id="GO:0016787">
    <property type="term" value="F:hydrolase activity"/>
    <property type="evidence" value="ECO:0007669"/>
    <property type="project" value="UniProtKB-KW"/>
</dbReference>
<gene>
    <name evidence="7" type="primary">vsr</name>
    <name evidence="7" type="ORF">HHL27_20980</name>
</gene>
<keyword evidence="3" id="KW-0227">DNA damage</keyword>
<organism evidence="7 8">
    <name type="scientific">Novosphingobium olei</name>
    <dbReference type="NCBI Taxonomy" id="2728851"/>
    <lineage>
        <taxon>Bacteria</taxon>
        <taxon>Pseudomonadati</taxon>
        <taxon>Pseudomonadota</taxon>
        <taxon>Alphaproteobacteria</taxon>
        <taxon>Sphingomonadales</taxon>
        <taxon>Sphingomonadaceae</taxon>
        <taxon>Novosphingobium</taxon>
    </lineage>
</organism>
<keyword evidence="8" id="KW-1185">Reference proteome</keyword>
<sequence>MADIVPPEVRSRMMAGIGPANTKPEMIVRRGLHARGWRYRLHVKQLPGKPDLVFSARRAVIMVHGCFWHGHDCGLFRWPSTREEFWREKIMGNINRDHNVRALLSESGWRLCNVWECTLKGPSRIPLDDLLERCSDFLAGTAAFTSIGGDRTVLPATPANPRISEPCENREV</sequence>
<keyword evidence="5" id="KW-0234">DNA repair</keyword>
<keyword evidence="4" id="KW-0378">Hydrolase</keyword>
<protein>
    <submittedName>
        <fullName evidence="7">DNA mismatch endonuclease Vsr</fullName>
    </submittedName>
</protein>
<comment type="similarity">
    <text evidence="6">Belongs to the Vsr family.</text>
</comment>
<evidence type="ECO:0000313" key="7">
    <source>
        <dbReference type="EMBL" id="NML96142.1"/>
    </source>
</evidence>
<proteinExistence type="inferred from homology"/>
<evidence type="ECO:0000256" key="1">
    <source>
        <dbReference type="ARBA" id="ARBA00022722"/>
    </source>
</evidence>
<dbReference type="RefSeq" id="WP_169495347.1">
    <property type="nucleotide sequence ID" value="NZ_JABBGM010000018.1"/>
</dbReference>
<dbReference type="InterPro" id="IPR004603">
    <property type="entry name" value="DNA_mismatch_endonuc_vsr"/>
</dbReference>
<evidence type="ECO:0000256" key="3">
    <source>
        <dbReference type="ARBA" id="ARBA00022763"/>
    </source>
</evidence>
<evidence type="ECO:0000313" key="8">
    <source>
        <dbReference type="Proteomes" id="UP000583556"/>
    </source>
</evidence>
<dbReference type="NCBIfam" id="TIGR00632">
    <property type="entry name" value="vsr"/>
    <property type="match status" value="1"/>
</dbReference>
<dbReference type="Proteomes" id="UP000583556">
    <property type="component" value="Unassembled WGS sequence"/>
</dbReference>
<dbReference type="CDD" id="cd00221">
    <property type="entry name" value="Vsr"/>
    <property type="match status" value="1"/>
</dbReference>
<evidence type="ECO:0000256" key="6">
    <source>
        <dbReference type="ARBA" id="ARBA00029466"/>
    </source>
</evidence>
<dbReference type="GO" id="GO:0004519">
    <property type="term" value="F:endonuclease activity"/>
    <property type="evidence" value="ECO:0007669"/>
    <property type="project" value="UniProtKB-KW"/>
</dbReference>
<dbReference type="Gene3D" id="3.40.960.10">
    <property type="entry name" value="VSR Endonuclease"/>
    <property type="match status" value="1"/>
</dbReference>
<keyword evidence="1" id="KW-0540">Nuclease</keyword>
<dbReference type="SUPFAM" id="SSF52980">
    <property type="entry name" value="Restriction endonuclease-like"/>
    <property type="match status" value="1"/>
</dbReference>
<dbReference type="AlphaFoldDB" id="A0A7Y0GD01"/>
<evidence type="ECO:0000256" key="5">
    <source>
        <dbReference type="ARBA" id="ARBA00023204"/>
    </source>
</evidence>
<comment type="caution">
    <text evidence="7">The sequence shown here is derived from an EMBL/GenBank/DDBJ whole genome shotgun (WGS) entry which is preliminary data.</text>
</comment>
<evidence type="ECO:0000256" key="2">
    <source>
        <dbReference type="ARBA" id="ARBA00022759"/>
    </source>
</evidence>
<evidence type="ECO:0000256" key="4">
    <source>
        <dbReference type="ARBA" id="ARBA00022801"/>
    </source>
</evidence>
<dbReference type="GO" id="GO:0006298">
    <property type="term" value="P:mismatch repair"/>
    <property type="evidence" value="ECO:0007669"/>
    <property type="project" value="InterPro"/>
</dbReference>